<comment type="caution">
    <text evidence="2">The sequence shown here is derived from an EMBL/GenBank/DDBJ whole genome shotgun (WGS) entry which is preliminary data.</text>
</comment>
<reference evidence="2" key="1">
    <citation type="submission" date="2021-03" db="EMBL/GenBank/DDBJ databases">
        <title>Draft genome sequence of rust myrtle Austropuccinia psidii MF-1, a brazilian biotype.</title>
        <authorList>
            <person name="Quecine M.C."/>
            <person name="Pachon D.M.R."/>
            <person name="Bonatelli M.L."/>
            <person name="Correr F.H."/>
            <person name="Franceschini L.M."/>
            <person name="Leite T.F."/>
            <person name="Margarido G.R.A."/>
            <person name="Almeida C.A."/>
            <person name="Ferrarezi J.A."/>
            <person name="Labate C.A."/>
        </authorList>
    </citation>
    <scope>NUCLEOTIDE SEQUENCE</scope>
    <source>
        <strain evidence="2">MF-1</strain>
    </source>
</reference>
<keyword evidence="3" id="KW-1185">Reference proteome</keyword>
<sequence length="272" mass="30446">MGIAQDAKGWIFWCPDREAFVKSSFAIFDEHGVLNGDWANEAVIKSINIKKIDDPSMINEISGQDKHFSLMAMDMHMGSGAPLLYSKAIESEQKIQWEAAMKAELDSLEEMQVWQQVSSQGVKNVLGSLQGNRKIKGINFEETSATTPTFQSLRGLLAIASAYKWKAATFDFKTAYLNSPLEEDIYINPLPGKILKMASNLLKLKRAVYGLKQAARCWWTHLTGILQQMGFKSNNGDQSKYSYSNGKDTALLWIHVDNGILVENTLGLMEKL</sequence>
<dbReference type="EMBL" id="AVOT02002411">
    <property type="protein sequence ID" value="MBW0470252.1"/>
    <property type="molecule type" value="Genomic_DNA"/>
</dbReference>
<gene>
    <name evidence="2" type="ORF">O181_009967</name>
</gene>
<evidence type="ECO:0000259" key="1">
    <source>
        <dbReference type="Pfam" id="PF07727"/>
    </source>
</evidence>
<dbReference type="InterPro" id="IPR013103">
    <property type="entry name" value="RVT_2"/>
</dbReference>
<dbReference type="Pfam" id="PF07727">
    <property type="entry name" value="RVT_2"/>
    <property type="match status" value="1"/>
</dbReference>
<protein>
    <recommendedName>
        <fullName evidence="1">Reverse transcriptase Ty1/copia-type domain-containing protein</fullName>
    </recommendedName>
</protein>
<dbReference type="AlphaFoldDB" id="A0A9Q3BSU0"/>
<evidence type="ECO:0000313" key="3">
    <source>
        <dbReference type="Proteomes" id="UP000765509"/>
    </source>
</evidence>
<dbReference type="Proteomes" id="UP000765509">
    <property type="component" value="Unassembled WGS sequence"/>
</dbReference>
<feature type="domain" description="Reverse transcriptase Ty1/copia-type" evidence="1">
    <location>
        <begin position="129"/>
        <end position="270"/>
    </location>
</feature>
<accession>A0A9Q3BSU0</accession>
<organism evidence="2 3">
    <name type="scientific">Austropuccinia psidii MF-1</name>
    <dbReference type="NCBI Taxonomy" id="1389203"/>
    <lineage>
        <taxon>Eukaryota</taxon>
        <taxon>Fungi</taxon>
        <taxon>Dikarya</taxon>
        <taxon>Basidiomycota</taxon>
        <taxon>Pucciniomycotina</taxon>
        <taxon>Pucciniomycetes</taxon>
        <taxon>Pucciniales</taxon>
        <taxon>Sphaerophragmiaceae</taxon>
        <taxon>Austropuccinia</taxon>
    </lineage>
</organism>
<proteinExistence type="predicted"/>
<name>A0A9Q3BSU0_9BASI</name>
<evidence type="ECO:0000313" key="2">
    <source>
        <dbReference type="EMBL" id="MBW0470252.1"/>
    </source>
</evidence>